<dbReference type="PROSITE" id="PS51257">
    <property type="entry name" value="PROKAR_LIPOPROTEIN"/>
    <property type="match status" value="1"/>
</dbReference>
<reference evidence="1 2" key="1">
    <citation type="submission" date="2021-08" db="EMBL/GenBank/DDBJ databases">
        <title>Draft genome sequence of Spirulina subsalsa with high tolerance to salinity and hype-accumulation of phycocyanin.</title>
        <authorList>
            <person name="Pei H."/>
            <person name="Jiang L."/>
        </authorList>
    </citation>
    <scope>NUCLEOTIDE SEQUENCE [LARGE SCALE GENOMIC DNA]</scope>
    <source>
        <strain evidence="1 2">FACHB-351</strain>
    </source>
</reference>
<dbReference type="RefSeq" id="WP_265264737.1">
    <property type="nucleotide sequence ID" value="NZ_JAIHOM010000050.1"/>
</dbReference>
<evidence type="ECO:0000313" key="2">
    <source>
        <dbReference type="Proteomes" id="UP001526426"/>
    </source>
</evidence>
<keyword evidence="2" id="KW-1185">Reference proteome</keyword>
<dbReference type="Proteomes" id="UP001526426">
    <property type="component" value="Unassembled WGS sequence"/>
</dbReference>
<dbReference type="Pfam" id="PF12974">
    <property type="entry name" value="Phosphonate-bd"/>
    <property type="match status" value="1"/>
</dbReference>
<gene>
    <name evidence="1" type="ORF">K4A83_11660</name>
</gene>
<comment type="caution">
    <text evidence="1">The sequence shown here is derived from an EMBL/GenBank/DDBJ whole genome shotgun (WGS) entry which is preliminary data.</text>
</comment>
<dbReference type="EMBL" id="JAIHOM010000050">
    <property type="protein sequence ID" value="MCW6036914.1"/>
    <property type="molecule type" value="Genomic_DNA"/>
</dbReference>
<proteinExistence type="predicted"/>
<sequence>MRRRNFLGYALLFLVGCRASQPLSNVLASRDKLRFTVTDLTSVDELEQYYGGFRTTLSTILNLPIEWYAVPNFMAAAVALQNDQVDFVLAGPSEYVTIHARTNAIPLVGVTRPNYYSLLCVRAESEIEGVEDLEGKTIAMWSIGSTSGHLGPTKLLIDGGLDPKTDVKVEMLRGEGLDALKEGRVNAWGGTFLRYQNHLQQRGWSEGEFRVLVRGALLPNDLFMVSSRFSEAEVQELRSQLLTHQDSLLTSLAEADDDKYVGARFVEAQDEDYDMVREVYQAIGQGEFL</sequence>
<dbReference type="SUPFAM" id="SSF53850">
    <property type="entry name" value="Periplasmic binding protein-like II"/>
    <property type="match status" value="1"/>
</dbReference>
<dbReference type="PANTHER" id="PTHR35841">
    <property type="entry name" value="PHOSPHONATES-BINDING PERIPLASMIC PROTEIN"/>
    <property type="match status" value="1"/>
</dbReference>
<name>A0ABT3L5Z3_9CYAN</name>
<accession>A0ABT3L5Z3</accession>
<dbReference type="Gene3D" id="3.40.190.10">
    <property type="entry name" value="Periplasmic binding protein-like II"/>
    <property type="match status" value="2"/>
</dbReference>
<organism evidence="1 2">
    <name type="scientific">Spirulina subsalsa FACHB-351</name>
    <dbReference type="NCBI Taxonomy" id="234711"/>
    <lineage>
        <taxon>Bacteria</taxon>
        <taxon>Bacillati</taxon>
        <taxon>Cyanobacteriota</taxon>
        <taxon>Cyanophyceae</taxon>
        <taxon>Spirulinales</taxon>
        <taxon>Spirulinaceae</taxon>
        <taxon>Spirulina</taxon>
    </lineage>
</organism>
<protein>
    <submittedName>
        <fullName evidence="1">PhnD/SsuA/transferrin family substrate-binding protein</fullName>
    </submittedName>
</protein>
<evidence type="ECO:0000313" key="1">
    <source>
        <dbReference type="EMBL" id="MCW6036914.1"/>
    </source>
</evidence>
<dbReference type="PANTHER" id="PTHR35841:SF1">
    <property type="entry name" value="PHOSPHONATES-BINDING PERIPLASMIC PROTEIN"/>
    <property type="match status" value="1"/>
</dbReference>